<dbReference type="PANTHER" id="PTHR48111">
    <property type="entry name" value="REGULATOR OF RPOS"/>
    <property type="match status" value="1"/>
</dbReference>
<evidence type="ECO:0000259" key="7">
    <source>
        <dbReference type="PROSITE" id="PS50110"/>
    </source>
</evidence>
<evidence type="ECO:0000256" key="5">
    <source>
        <dbReference type="ARBA" id="ARBA00023163"/>
    </source>
</evidence>
<evidence type="ECO:0000256" key="3">
    <source>
        <dbReference type="ARBA" id="ARBA00023015"/>
    </source>
</evidence>
<dbReference type="GO" id="GO:0032993">
    <property type="term" value="C:protein-DNA complex"/>
    <property type="evidence" value="ECO:0007669"/>
    <property type="project" value="TreeGrafter"/>
</dbReference>
<feature type="domain" description="Response regulatory" evidence="7">
    <location>
        <begin position="4"/>
        <end position="112"/>
    </location>
</feature>
<protein>
    <submittedName>
        <fullName evidence="8">Response regulator transcription factor</fullName>
    </submittedName>
</protein>
<evidence type="ECO:0000256" key="2">
    <source>
        <dbReference type="ARBA" id="ARBA00023012"/>
    </source>
</evidence>
<dbReference type="GO" id="GO:0006355">
    <property type="term" value="P:regulation of DNA-templated transcription"/>
    <property type="evidence" value="ECO:0007669"/>
    <property type="project" value="TreeGrafter"/>
</dbReference>
<evidence type="ECO:0000256" key="6">
    <source>
        <dbReference type="PROSITE-ProRule" id="PRU00169"/>
    </source>
</evidence>
<dbReference type="AlphaFoldDB" id="A0A558ZJM2"/>
<keyword evidence="4" id="KW-0238">DNA-binding</keyword>
<organism evidence="8 9">
    <name type="scientific">Streptococcus pneumoniae</name>
    <dbReference type="NCBI Taxonomy" id="1313"/>
    <lineage>
        <taxon>Bacteria</taxon>
        <taxon>Bacillati</taxon>
        <taxon>Bacillota</taxon>
        <taxon>Bacilli</taxon>
        <taxon>Lactobacillales</taxon>
        <taxon>Streptococcaceae</taxon>
        <taxon>Streptococcus</taxon>
    </lineage>
</organism>
<dbReference type="SMART" id="SM00448">
    <property type="entry name" value="REC"/>
    <property type="match status" value="1"/>
</dbReference>
<reference evidence="8 9" key="1">
    <citation type="submission" date="2019-07" db="EMBL/GenBank/DDBJ databases">
        <authorList>
            <person name="Mohale T."/>
        </authorList>
    </citation>
    <scope>NUCLEOTIDE SEQUENCE [LARGE SCALE GENOMIC DNA]</scope>
    <source>
        <strain evidence="8 9">NTPn 126</strain>
    </source>
</reference>
<keyword evidence="2" id="KW-0902">Two-component regulatory system</keyword>
<feature type="modified residue" description="4-aspartylphosphate" evidence="6">
    <location>
        <position position="52"/>
    </location>
</feature>
<dbReference type="InterPro" id="IPR039420">
    <property type="entry name" value="WalR-like"/>
</dbReference>
<accession>A0A558ZJM2</accession>
<dbReference type="CDD" id="cd17574">
    <property type="entry name" value="REC_OmpR"/>
    <property type="match status" value="1"/>
</dbReference>
<dbReference type="InterPro" id="IPR011006">
    <property type="entry name" value="CheY-like_superfamily"/>
</dbReference>
<evidence type="ECO:0000313" key="9">
    <source>
        <dbReference type="Proteomes" id="UP000320896"/>
    </source>
</evidence>
<dbReference type="InterPro" id="IPR001789">
    <property type="entry name" value="Sig_transdc_resp-reg_receiver"/>
</dbReference>
<name>A0A558ZJM2_STREE</name>
<dbReference type="GO" id="GO:0000156">
    <property type="term" value="F:phosphorelay response regulator activity"/>
    <property type="evidence" value="ECO:0007669"/>
    <property type="project" value="TreeGrafter"/>
</dbReference>
<keyword evidence="1 6" id="KW-0597">Phosphoprotein</keyword>
<dbReference type="GO" id="GO:0005829">
    <property type="term" value="C:cytosol"/>
    <property type="evidence" value="ECO:0007669"/>
    <property type="project" value="TreeGrafter"/>
</dbReference>
<dbReference type="Proteomes" id="UP000320896">
    <property type="component" value="Unassembled WGS sequence"/>
</dbReference>
<dbReference type="Gene3D" id="6.10.250.690">
    <property type="match status" value="1"/>
</dbReference>
<dbReference type="GO" id="GO:0000976">
    <property type="term" value="F:transcription cis-regulatory region binding"/>
    <property type="evidence" value="ECO:0007669"/>
    <property type="project" value="TreeGrafter"/>
</dbReference>
<proteinExistence type="predicted"/>
<feature type="non-terminal residue" evidence="8">
    <location>
        <position position="112"/>
    </location>
</feature>
<dbReference type="Gene3D" id="3.40.50.2300">
    <property type="match status" value="1"/>
</dbReference>
<evidence type="ECO:0000256" key="4">
    <source>
        <dbReference type="ARBA" id="ARBA00023125"/>
    </source>
</evidence>
<dbReference type="EMBL" id="VMWH01000523">
    <property type="protein sequence ID" value="TVW77528.1"/>
    <property type="molecule type" value="Genomic_DNA"/>
</dbReference>
<keyword evidence="5" id="KW-0804">Transcription</keyword>
<comment type="caution">
    <text evidence="8">The sequence shown here is derived from an EMBL/GenBank/DDBJ whole genome shotgun (WGS) entry which is preliminary data.</text>
</comment>
<sequence>MAYKILVVDDDLAILRLIKKVLEYEKYEVVIRNKIEEIDLCDFTGFDLILLDIMMPVSGLEICQMIREQITVPICFITAKDMDEDLVAGINAGADDYIMKPFSMQELLARVK</sequence>
<evidence type="ECO:0000256" key="1">
    <source>
        <dbReference type="ARBA" id="ARBA00022553"/>
    </source>
</evidence>
<keyword evidence="3" id="KW-0805">Transcription regulation</keyword>
<dbReference type="PROSITE" id="PS50110">
    <property type="entry name" value="RESPONSE_REGULATORY"/>
    <property type="match status" value="1"/>
</dbReference>
<gene>
    <name evidence="8" type="ORF">AZJ70_13540</name>
</gene>
<dbReference type="PANTHER" id="PTHR48111:SF40">
    <property type="entry name" value="PHOSPHATE REGULON TRANSCRIPTIONAL REGULATORY PROTEIN PHOB"/>
    <property type="match status" value="1"/>
</dbReference>
<dbReference type="SUPFAM" id="SSF52172">
    <property type="entry name" value="CheY-like"/>
    <property type="match status" value="1"/>
</dbReference>
<evidence type="ECO:0000313" key="8">
    <source>
        <dbReference type="EMBL" id="TVW77528.1"/>
    </source>
</evidence>
<dbReference type="Pfam" id="PF00072">
    <property type="entry name" value="Response_reg"/>
    <property type="match status" value="1"/>
</dbReference>